<organism evidence="1 2">
    <name type="scientific">Nocardia brasiliensis</name>
    <dbReference type="NCBI Taxonomy" id="37326"/>
    <lineage>
        <taxon>Bacteria</taxon>
        <taxon>Bacillati</taxon>
        <taxon>Actinomycetota</taxon>
        <taxon>Actinomycetes</taxon>
        <taxon>Mycobacteriales</taxon>
        <taxon>Nocardiaceae</taxon>
        <taxon>Nocardia</taxon>
    </lineage>
</organism>
<dbReference type="RefSeq" id="WP_167464795.1">
    <property type="nucleotide sequence ID" value="NZ_CP046171.1"/>
</dbReference>
<evidence type="ECO:0000313" key="1">
    <source>
        <dbReference type="EMBL" id="QIS05730.1"/>
    </source>
</evidence>
<protein>
    <submittedName>
        <fullName evidence="1">Uncharacterized protein</fullName>
    </submittedName>
</protein>
<dbReference type="Proteomes" id="UP000501705">
    <property type="component" value="Chromosome"/>
</dbReference>
<gene>
    <name evidence="1" type="ORF">F5X71_28550</name>
</gene>
<dbReference type="EMBL" id="CP046171">
    <property type="protein sequence ID" value="QIS05730.1"/>
    <property type="molecule type" value="Genomic_DNA"/>
</dbReference>
<reference evidence="1 2" key="1">
    <citation type="journal article" date="2019" name="ACS Chem. Biol.">
        <title>Identification and Mobilization of a Cryptic Antibiotic Biosynthesis Gene Locus from a Human-Pathogenic Nocardia Isolate.</title>
        <authorList>
            <person name="Herisse M."/>
            <person name="Ishida K."/>
            <person name="Porter J.L."/>
            <person name="Howden B."/>
            <person name="Hertweck C."/>
            <person name="Stinear T.P."/>
            <person name="Pidot S.J."/>
        </authorList>
    </citation>
    <scope>NUCLEOTIDE SEQUENCE [LARGE SCALE GENOMIC DNA]</scope>
    <source>
        <strain evidence="1 2">AUSMDU00024985</strain>
    </source>
</reference>
<proteinExistence type="predicted"/>
<name>A0A6G9XXY2_NOCBR</name>
<accession>A0A6G9XXY2</accession>
<sequence>MLLVHNLAVAAVEVTTEADGDWRARLWLLVERAIIAPRTLAAIGFTKAPTGPISCAASRRCRAYSASPTKPAPGP</sequence>
<evidence type="ECO:0000313" key="2">
    <source>
        <dbReference type="Proteomes" id="UP000501705"/>
    </source>
</evidence>
<dbReference type="AlphaFoldDB" id="A0A6G9XXY2"/>